<evidence type="ECO:0000313" key="2">
    <source>
        <dbReference type="Proteomes" id="UP001322138"/>
    </source>
</evidence>
<keyword evidence="2" id="KW-1185">Reference proteome</keyword>
<gene>
    <name evidence="1" type="ORF">QC761_610445</name>
</gene>
<name>A0ABR0FCU0_9PEZI</name>
<dbReference type="Proteomes" id="UP001322138">
    <property type="component" value="Unassembled WGS sequence"/>
</dbReference>
<sequence length="322" mass="36747">MPTINTHSVQIALEGILCGERKNWDHNMAVLPRWIHKLGSVYYTALIVDEQVRKYGWLSGRQGERLTPSEMPKPVREFLNLASTGLCNLRGIAANLKEIIERSEITSNFIERATIEYREGPVGGFERPLGAAGRQLERCVVLSEEMATTYNSFGACLERTMKSSMTDELYLMDEEKREWIKDAALLSKMITVVYYNVLTAAAELKKVSELLQPGLRLKGEPLVELYTEVLSARTRLKVTRELAKLFATTVDSLGPLIDKLDSIVQDGDKSWRTQMQGDLRRFTEVFEERKDYAEDAAKQRNAKIWRNIRKFVRDSHVAVEPC</sequence>
<accession>A0ABR0FCU0</accession>
<protein>
    <submittedName>
        <fullName evidence="1">Uncharacterized protein</fullName>
    </submittedName>
</protein>
<dbReference type="EMBL" id="JAFFGZ010000008">
    <property type="protein sequence ID" value="KAK4641218.1"/>
    <property type="molecule type" value="Genomic_DNA"/>
</dbReference>
<dbReference type="RefSeq" id="XP_062730194.1">
    <property type="nucleotide sequence ID" value="XM_062881452.1"/>
</dbReference>
<evidence type="ECO:0000313" key="1">
    <source>
        <dbReference type="EMBL" id="KAK4641218.1"/>
    </source>
</evidence>
<reference evidence="1 2" key="1">
    <citation type="journal article" date="2023" name="bioRxiv">
        <title>High-quality genome assemblies of four members of thePodospora anserinaspecies complex.</title>
        <authorList>
            <person name="Ament-Velasquez S.L."/>
            <person name="Vogan A.A."/>
            <person name="Wallerman O."/>
            <person name="Hartmann F."/>
            <person name="Gautier V."/>
            <person name="Silar P."/>
            <person name="Giraud T."/>
            <person name="Johannesson H."/>
        </authorList>
    </citation>
    <scope>NUCLEOTIDE SEQUENCE [LARGE SCALE GENOMIC DNA]</scope>
    <source>
        <strain evidence="1 2">CBS 112042</strain>
    </source>
</reference>
<comment type="caution">
    <text evidence="1">The sequence shown here is derived from an EMBL/GenBank/DDBJ whole genome shotgun (WGS) entry which is preliminary data.</text>
</comment>
<organism evidence="1 2">
    <name type="scientific">Podospora bellae-mahoneyi</name>
    <dbReference type="NCBI Taxonomy" id="2093777"/>
    <lineage>
        <taxon>Eukaryota</taxon>
        <taxon>Fungi</taxon>
        <taxon>Dikarya</taxon>
        <taxon>Ascomycota</taxon>
        <taxon>Pezizomycotina</taxon>
        <taxon>Sordariomycetes</taxon>
        <taxon>Sordariomycetidae</taxon>
        <taxon>Sordariales</taxon>
        <taxon>Podosporaceae</taxon>
        <taxon>Podospora</taxon>
    </lineage>
</organism>
<dbReference type="GeneID" id="87900934"/>
<proteinExistence type="predicted"/>